<feature type="region of interest" description="Disordered" evidence="1">
    <location>
        <begin position="23"/>
        <end position="49"/>
    </location>
</feature>
<name>A0A9W6WQG6_9STRA</name>
<dbReference type="Proteomes" id="UP001165083">
    <property type="component" value="Unassembled WGS sequence"/>
</dbReference>
<evidence type="ECO:0000256" key="1">
    <source>
        <dbReference type="SAM" id="MobiDB-lite"/>
    </source>
</evidence>
<organism evidence="2 3">
    <name type="scientific">Phytophthora lilii</name>
    <dbReference type="NCBI Taxonomy" id="2077276"/>
    <lineage>
        <taxon>Eukaryota</taxon>
        <taxon>Sar</taxon>
        <taxon>Stramenopiles</taxon>
        <taxon>Oomycota</taxon>
        <taxon>Peronosporomycetes</taxon>
        <taxon>Peronosporales</taxon>
        <taxon>Peronosporaceae</taxon>
        <taxon>Phytophthora</taxon>
    </lineage>
</organism>
<feature type="compositionally biased region" description="Low complexity" evidence="1">
    <location>
        <begin position="25"/>
        <end position="34"/>
    </location>
</feature>
<dbReference type="AlphaFoldDB" id="A0A9W6WQG6"/>
<dbReference type="EMBL" id="BSXW01000159">
    <property type="protein sequence ID" value="GMF13512.1"/>
    <property type="molecule type" value="Genomic_DNA"/>
</dbReference>
<dbReference type="GO" id="GO:0005249">
    <property type="term" value="F:voltage-gated potassium channel activity"/>
    <property type="evidence" value="ECO:0007669"/>
    <property type="project" value="TreeGrafter"/>
</dbReference>
<dbReference type="PANTHER" id="PTHR10217:SF435">
    <property type="entry name" value="POTASSIUM VOLTAGE-GATED CHANNEL PROTEIN EAG"/>
    <property type="match status" value="1"/>
</dbReference>
<gene>
    <name evidence="2" type="ORF">Plil01_000397900</name>
</gene>
<proteinExistence type="predicted"/>
<protein>
    <submittedName>
        <fullName evidence="2">Unnamed protein product</fullName>
    </submittedName>
</protein>
<keyword evidence="3" id="KW-1185">Reference proteome</keyword>
<evidence type="ECO:0000313" key="3">
    <source>
        <dbReference type="Proteomes" id="UP001165083"/>
    </source>
</evidence>
<dbReference type="PANTHER" id="PTHR10217">
    <property type="entry name" value="VOLTAGE AND LIGAND GATED POTASSIUM CHANNEL"/>
    <property type="match status" value="1"/>
</dbReference>
<evidence type="ECO:0000313" key="2">
    <source>
        <dbReference type="EMBL" id="GMF13512.1"/>
    </source>
</evidence>
<accession>A0A9W6WQG6</accession>
<sequence>MDGSISASPLEVYADKYAQPGIDLQQPIQQQQRRPVLKTRRSSSEDWGSTGLSDLRLDINVRAPRHSIAYIPTPRASRGFHEHDGRKAFDENFLEFLRQKRLHSEHPRKLSLSSLSGGLYHRRESYRRASTPAAPARYSFSRSMKQLRRRLEWRFSRIFRPILPDSTLNHSRELVLFGILTFQLFYIPFHPVYLTGVNKFPQCQKALRTITVMAELALLADMLLNFNTAFYDKQRSALIIDRREIARHYLAGNFIPDFLGLLPMKIITWASALSEEAGTNNRTAYIISILLRFLWLRHLPGLSKAGWLRVTRQLMSTVSQKLCIKCHSTLSVIGEIIVLSIIVVHYCTCVLRSILDSYQDPESKSLQKDEPSLSSIAAQYTRDILQVTSSLLGNSWETNEPVIDAYSIFLMLTGLLASAYITSKVALEILMIEMHADKSPRSCEQETARQYVCPKPRCSTDQFLPVNAPQHGQVPKKPRILSRSLTQPNVFSPRYTSYNESAAPTAISSRAERTKWSEAPLEVLTPCSSTNSDIPVTTSEQLNLNENNTSPDPAPTDMLQLLASLTKTVHRVEAKLDALYFDINTANRSKIVVRLPRSKSDQGERKRDSSKKIFLHSRSLRSLLQHDRGNYLHAQLNTSRSEAAHKSPST</sequence>
<dbReference type="GO" id="GO:0042391">
    <property type="term" value="P:regulation of membrane potential"/>
    <property type="evidence" value="ECO:0007669"/>
    <property type="project" value="TreeGrafter"/>
</dbReference>
<reference evidence="2" key="1">
    <citation type="submission" date="2023-04" db="EMBL/GenBank/DDBJ databases">
        <title>Phytophthora lilii NBRC 32176.</title>
        <authorList>
            <person name="Ichikawa N."/>
            <person name="Sato H."/>
            <person name="Tonouchi N."/>
        </authorList>
    </citation>
    <scope>NUCLEOTIDE SEQUENCE</scope>
    <source>
        <strain evidence="2">NBRC 32176</strain>
    </source>
</reference>
<comment type="caution">
    <text evidence="2">The sequence shown here is derived from an EMBL/GenBank/DDBJ whole genome shotgun (WGS) entry which is preliminary data.</text>
</comment>
<dbReference type="OrthoDB" id="421226at2759"/>
<dbReference type="InterPro" id="IPR050818">
    <property type="entry name" value="KCNH_animal-type"/>
</dbReference>
<dbReference type="GO" id="GO:0005886">
    <property type="term" value="C:plasma membrane"/>
    <property type="evidence" value="ECO:0007669"/>
    <property type="project" value="TreeGrafter"/>
</dbReference>